<feature type="transmembrane region" description="Helical" evidence="8">
    <location>
        <begin position="295"/>
        <end position="316"/>
    </location>
</feature>
<dbReference type="AlphaFoldDB" id="A0A7G5FCG9"/>
<dbReference type="SUPFAM" id="SSF81345">
    <property type="entry name" value="ABC transporter involved in vitamin B12 uptake, BtuC"/>
    <property type="match status" value="1"/>
</dbReference>
<gene>
    <name evidence="9" type="ORF">HW450_07970</name>
</gene>
<dbReference type="Pfam" id="PF01032">
    <property type="entry name" value="FecCD"/>
    <property type="match status" value="1"/>
</dbReference>
<dbReference type="PANTHER" id="PTHR30472">
    <property type="entry name" value="FERRIC ENTEROBACTIN TRANSPORT SYSTEM PERMEASE PROTEIN"/>
    <property type="match status" value="1"/>
</dbReference>
<protein>
    <submittedName>
        <fullName evidence="9">Iron chelate uptake ABC transporter family permease subunit</fullName>
    </submittedName>
</protein>
<name>A0A7G5FCG9_9CORY</name>
<evidence type="ECO:0000256" key="8">
    <source>
        <dbReference type="SAM" id="Phobius"/>
    </source>
</evidence>
<keyword evidence="5 8" id="KW-0812">Transmembrane</keyword>
<feature type="transmembrane region" description="Helical" evidence="8">
    <location>
        <begin position="55"/>
        <end position="73"/>
    </location>
</feature>
<dbReference type="CDD" id="cd06550">
    <property type="entry name" value="TM_ABC_iron-siderophores_like"/>
    <property type="match status" value="1"/>
</dbReference>
<dbReference type="GO" id="GO:0033214">
    <property type="term" value="P:siderophore-iron import into cell"/>
    <property type="evidence" value="ECO:0007669"/>
    <property type="project" value="TreeGrafter"/>
</dbReference>
<feature type="transmembrane region" description="Helical" evidence="8">
    <location>
        <begin position="137"/>
        <end position="158"/>
    </location>
</feature>
<dbReference type="Proteomes" id="UP000515570">
    <property type="component" value="Chromosome"/>
</dbReference>
<keyword evidence="7 8" id="KW-0472">Membrane</keyword>
<evidence type="ECO:0000256" key="6">
    <source>
        <dbReference type="ARBA" id="ARBA00022989"/>
    </source>
</evidence>
<evidence type="ECO:0000313" key="9">
    <source>
        <dbReference type="EMBL" id="QMV84310.1"/>
    </source>
</evidence>
<feature type="transmembrane region" description="Helical" evidence="8">
    <location>
        <begin position="228"/>
        <end position="250"/>
    </location>
</feature>
<keyword evidence="6 8" id="KW-1133">Transmembrane helix</keyword>
<evidence type="ECO:0000256" key="1">
    <source>
        <dbReference type="ARBA" id="ARBA00004651"/>
    </source>
</evidence>
<feature type="transmembrane region" description="Helical" evidence="8">
    <location>
        <begin position="85"/>
        <end position="105"/>
    </location>
</feature>
<keyword evidence="3" id="KW-0813">Transport</keyword>
<organism evidence="9 10">
    <name type="scientific">Corynebacterium hindlerae</name>
    <dbReference type="NCBI Taxonomy" id="699041"/>
    <lineage>
        <taxon>Bacteria</taxon>
        <taxon>Bacillati</taxon>
        <taxon>Actinomycetota</taxon>
        <taxon>Actinomycetes</taxon>
        <taxon>Mycobacteriales</taxon>
        <taxon>Corynebacteriaceae</taxon>
        <taxon>Corynebacterium</taxon>
    </lineage>
</organism>
<feature type="transmembrane region" description="Helical" evidence="8">
    <location>
        <begin position="111"/>
        <end position="130"/>
    </location>
</feature>
<dbReference type="GO" id="GO:0005886">
    <property type="term" value="C:plasma membrane"/>
    <property type="evidence" value="ECO:0007669"/>
    <property type="project" value="UniProtKB-SubCell"/>
</dbReference>
<evidence type="ECO:0000256" key="3">
    <source>
        <dbReference type="ARBA" id="ARBA00022448"/>
    </source>
</evidence>
<dbReference type="RefSeq" id="WP_182385119.1">
    <property type="nucleotide sequence ID" value="NZ_CP059833.1"/>
</dbReference>
<evidence type="ECO:0000256" key="7">
    <source>
        <dbReference type="ARBA" id="ARBA00023136"/>
    </source>
</evidence>
<dbReference type="Gene3D" id="1.10.3470.10">
    <property type="entry name" value="ABC transporter involved in vitamin B12 uptake, BtuC"/>
    <property type="match status" value="1"/>
</dbReference>
<keyword evidence="10" id="KW-1185">Reference proteome</keyword>
<evidence type="ECO:0000256" key="2">
    <source>
        <dbReference type="ARBA" id="ARBA00007935"/>
    </source>
</evidence>
<dbReference type="InterPro" id="IPR000522">
    <property type="entry name" value="ABC_transptr_permease_BtuC"/>
</dbReference>
<dbReference type="PANTHER" id="PTHR30472:SF24">
    <property type="entry name" value="FERRIC ENTEROBACTIN TRANSPORT SYSTEM PERMEASE PROTEIN FEPG"/>
    <property type="match status" value="1"/>
</dbReference>
<keyword evidence="4" id="KW-1003">Cell membrane</keyword>
<feature type="transmembrane region" description="Helical" evidence="8">
    <location>
        <begin position="182"/>
        <end position="202"/>
    </location>
</feature>
<dbReference type="InterPro" id="IPR037294">
    <property type="entry name" value="ABC_BtuC-like"/>
</dbReference>
<proteinExistence type="inferred from homology"/>
<evidence type="ECO:0000256" key="5">
    <source>
        <dbReference type="ARBA" id="ARBA00022692"/>
    </source>
</evidence>
<accession>A0A7G5FCG9</accession>
<comment type="similarity">
    <text evidence="2">Belongs to the binding-protein-dependent transport system permease family. FecCD subfamily.</text>
</comment>
<evidence type="ECO:0000313" key="10">
    <source>
        <dbReference type="Proteomes" id="UP000515570"/>
    </source>
</evidence>
<evidence type="ECO:0000256" key="4">
    <source>
        <dbReference type="ARBA" id="ARBA00022475"/>
    </source>
</evidence>
<dbReference type="GO" id="GO:0022857">
    <property type="term" value="F:transmembrane transporter activity"/>
    <property type="evidence" value="ECO:0007669"/>
    <property type="project" value="InterPro"/>
</dbReference>
<comment type="subcellular location">
    <subcellularLocation>
        <location evidence="1">Cell membrane</location>
        <topology evidence="1">Multi-pass membrane protein</topology>
    </subcellularLocation>
</comment>
<dbReference type="EMBL" id="CP059833">
    <property type="protein sequence ID" value="QMV84310.1"/>
    <property type="molecule type" value="Genomic_DNA"/>
</dbReference>
<feature type="transmembrane region" description="Helical" evidence="8">
    <location>
        <begin position="270"/>
        <end position="288"/>
    </location>
</feature>
<reference evidence="9 10" key="1">
    <citation type="submission" date="2020-07" db="EMBL/GenBank/DDBJ databases">
        <title>non toxigenic Corynebacterium sp. nov from a clinical source.</title>
        <authorList>
            <person name="Bernier A.-M."/>
            <person name="Bernard K."/>
        </authorList>
    </citation>
    <scope>NUCLEOTIDE SEQUENCE [LARGE SCALE GENOMIC DNA]</scope>
    <source>
        <strain evidence="10">NML 93-0612</strain>
    </source>
</reference>
<sequence>MRVPVGLSCAVILVAVLALILPGAGMTTATAWGALLGNNSGLAHTVIFQWRAPRVVTAVLVGAGLALSGAFFQSLTRNPLGSPDIIGFSAGAYTGVIVALLAGYGGFVYQMAGALVGGLVTAVAVLLLSVRARIDGLRIILVGLGISAMLSALNRWLISRGDLDTVLSAASWGAGSINGMRWGIAFPACVFLAVVSVGALLLRRQLDVLALGDDTATGLGLRTNVLKLVLLLVGIVLVAATTAVAGPVSFVALAAPHLAQGITRAQRTPLVTTGLVGALLLLVADILAQRLFHPVQLPVGLVTVVIGGLYLLFIIAHSARKYS</sequence>